<dbReference type="Pfam" id="PF03415">
    <property type="entry name" value="Peptidase_C11"/>
    <property type="match status" value="1"/>
</dbReference>
<dbReference type="EMBL" id="RHHS01000024">
    <property type="protein sequence ID" value="RNB57358.1"/>
    <property type="molecule type" value="Genomic_DNA"/>
</dbReference>
<sequence length="416" mass="46897">MRNYTRCRLRSMCKALMMTVLAALLLVGCAAPERPDKAAYTILIYMPGSDLESDFHLASDDLKEMMQVGSSSDVRIVLETGGARKWWLDTIAADRNQRWLVQKNRLELIQDVGRRNMDSKDTLQDFIQWGVEAFPAKNYVLVFWGHGLGAVDGYGGDEAYGNKKMKLPVIQSALHDAYQKTGVKFDLIGFDACKMAGLEIAYALRQYGEYMVAAVDYTNKNGWDYQTVFQTLHQRPDISPVDLANAIALSYHNHSLENEEEEDLQQSVIRLSKVEEVVKEVDLFSKQLVELLPQPQTFSKLADARNRAENYADEADMVDLADFTAYMGQAIGNEEGAKKIARAVEQAVVSNIKTPEHPIGKGISIYFPAEDKTRFQEKADLYQQIDFSSNYKQLISLYTRELIQHAATEGSVTTNE</sequence>
<organism evidence="2 3">
    <name type="scientific">Brevibacillus gelatini</name>
    <dbReference type="NCBI Taxonomy" id="1655277"/>
    <lineage>
        <taxon>Bacteria</taxon>
        <taxon>Bacillati</taxon>
        <taxon>Bacillota</taxon>
        <taxon>Bacilli</taxon>
        <taxon>Bacillales</taxon>
        <taxon>Paenibacillaceae</taxon>
        <taxon>Brevibacillus</taxon>
    </lineage>
</organism>
<gene>
    <name evidence="2" type="ORF">EDM57_10335</name>
</gene>
<feature type="chain" id="PRO_5039716765" description="Clostripain" evidence="1">
    <location>
        <begin position="23"/>
        <end position="416"/>
    </location>
</feature>
<evidence type="ECO:0008006" key="4">
    <source>
        <dbReference type="Google" id="ProtNLM"/>
    </source>
</evidence>
<feature type="signal peptide" evidence="1">
    <location>
        <begin position="1"/>
        <end position="22"/>
    </location>
</feature>
<dbReference type="Gene3D" id="3.40.50.11970">
    <property type="match status" value="1"/>
</dbReference>
<name>A0A3M8B1S6_9BACL</name>
<protein>
    <recommendedName>
        <fullName evidence="4">Clostripain</fullName>
    </recommendedName>
</protein>
<dbReference type="AlphaFoldDB" id="A0A3M8B1S6"/>
<dbReference type="OrthoDB" id="5507507at2"/>
<dbReference type="Proteomes" id="UP000268829">
    <property type="component" value="Unassembled WGS sequence"/>
</dbReference>
<dbReference type="PANTHER" id="PTHR37835">
    <property type="entry name" value="ALPHA-CLOSTRIPAIN"/>
    <property type="match status" value="1"/>
</dbReference>
<dbReference type="PANTHER" id="PTHR37835:SF1">
    <property type="entry name" value="ALPHA-CLOSTRIPAIN"/>
    <property type="match status" value="1"/>
</dbReference>
<reference evidence="2 3" key="1">
    <citation type="submission" date="2018-10" db="EMBL/GenBank/DDBJ databases">
        <title>Phylogenomics of Brevibacillus.</title>
        <authorList>
            <person name="Dunlap C."/>
        </authorList>
    </citation>
    <scope>NUCLEOTIDE SEQUENCE [LARGE SCALE GENOMIC DNA]</scope>
    <source>
        <strain evidence="2 3">DSM 100115</strain>
    </source>
</reference>
<evidence type="ECO:0000313" key="2">
    <source>
        <dbReference type="EMBL" id="RNB57358.1"/>
    </source>
</evidence>
<evidence type="ECO:0000256" key="1">
    <source>
        <dbReference type="SAM" id="SignalP"/>
    </source>
</evidence>
<keyword evidence="1" id="KW-0732">Signal</keyword>
<dbReference type="InterPro" id="IPR005077">
    <property type="entry name" value="Peptidase_C11"/>
</dbReference>
<proteinExistence type="predicted"/>
<dbReference type="PROSITE" id="PS51257">
    <property type="entry name" value="PROKAR_LIPOPROTEIN"/>
    <property type="match status" value="1"/>
</dbReference>
<keyword evidence="3" id="KW-1185">Reference proteome</keyword>
<accession>A0A3M8B1S6</accession>
<comment type="caution">
    <text evidence="2">The sequence shown here is derived from an EMBL/GenBank/DDBJ whole genome shotgun (WGS) entry which is preliminary data.</text>
</comment>
<evidence type="ECO:0000313" key="3">
    <source>
        <dbReference type="Proteomes" id="UP000268829"/>
    </source>
</evidence>